<keyword evidence="1" id="KW-0472">Membrane</keyword>
<evidence type="ECO:0000313" key="3">
    <source>
        <dbReference type="Proteomes" id="UP000321532"/>
    </source>
</evidence>
<dbReference type="RefSeq" id="WP_146898196.1">
    <property type="nucleotide sequence ID" value="NZ_BJYS01000018.1"/>
</dbReference>
<protein>
    <submittedName>
        <fullName evidence="2">Uncharacterized protein</fullName>
    </submittedName>
</protein>
<evidence type="ECO:0000313" key="2">
    <source>
        <dbReference type="EMBL" id="GEO04940.1"/>
    </source>
</evidence>
<accession>A0A512AZ14</accession>
<keyword evidence="3" id="KW-1185">Reference proteome</keyword>
<name>A0A512AZ14_9BACT</name>
<comment type="caution">
    <text evidence="2">The sequence shown here is derived from an EMBL/GenBank/DDBJ whole genome shotgun (WGS) entry which is preliminary data.</text>
</comment>
<sequence length="562" mass="63783">MRKTAGQYLLGLRPYRNIFLQRYLAVLLLISFLPLAVGCNYYRLKENQTNSNDKLTQLPNHKRFILHQGENSWELKNISLGEKNMTGDLQAVPADLLHFVDDKAGSPHRYLKEEKGTALNIVHLYVYEFAQENNKRAIIPLTAIKRLEITEKDTGATVATHVLTGIGILGAAFALLVIIVLLFKSSCPFVYVYNGKSYEFMGEAYGGAIFSPLERDDYMPLRNWQASSGKVQIKLANELKERQYTNLAELQVVQHPAGVPVLLDQQGRPHTLQQVNAPIKAIASDGVDYTGSLASQDSSAWVFNSTKQNINQVNLQFRRPANSQTGKLVLHAQNSLWLDYLFGEFTKQFGSIYNRWAESQKGVPAAELNQWQQDQGIPLLVEIQTTRGWQVVEWIPPVGPLAARDLVVPLNLAQVKGEVVNVRLSCGFMFWEVDRAGLDFTPDLPVQVENSKAQSAFEKSGLNSSHLIAATDEKYLEQFRVGDAITLTFLLPDKKPEQEQTLFFHTRGYYEHIREYKGLPNLVKLREFEKPGRFMQFSRERYEQLARENNYYNLITAHASAR</sequence>
<keyword evidence="1" id="KW-1133">Transmembrane helix</keyword>
<evidence type="ECO:0000256" key="1">
    <source>
        <dbReference type="SAM" id="Phobius"/>
    </source>
</evidence>
<dbReference type="Proteomes" id="UP000321532">
    <property type="component" value="Unassembled WGS sequence"/>
</dbReference>
<organism evidence="2 3">
    <name type="scientific">Adhaeribacter aerolatus</name>
    <dbReference type="NCBI Taxonomy" id="670289"/>
    <lineage>
        <taxon>Bacteria</taxon>
        <taxon>Pseudomonadati</taxon>
        <taxon>Bacteroidota</taxon>
        <taxon>Cytophagia</taxon>
        <taxon>Cytophagales</taxon>
        <taxon>Hymenobacteraceae</taxon>
        <taxon>Adhaeribacter</taxon>
    </lineage>
</organism>
<gene>
    <name evidence="2" type="ORF">AAE02nite_26040</name>
</gene>
<keyword evidence="1" id="KW-0812">Transmembrane</keyword>
<reference evidence="2 3" key="1">
    <citation type="submission" date="2019-07" db="EMBL/GenBank/DDBJ databases">
        <title>Whole genome shotgun sequence of Adhaeribacter aerolatus NBRC 106133.</title>
        <authorList>
            <person name="Hosoyama A."/>
            <person name="Uohara A."/>
            <person name="Ohji S."/>
            <person name="Ichikawa N."/>
        </authorList>
    </citation>
    <scope>NUCLEOTIDE SEQUENCE [LARGE SCALE GENOMIC DNA]</scope>
    <source>
        <strain evidence="2 3">NBRC 106133</strain>
    </source>
</reference>
<dbReference type="AlphaFoldDB" id="A0A512AZ14"/>
<dbReference type="OrthoDB" id="621906at2"/>
<feature type="transmembrane region" description="Helical" evidence="1">
    <location>
        <begin position="20"/>
        <end position="42"/>
    </location>
</feature>
<dbReference type="EMBL" id="BJYS01000018">
    <property type="protein sequence ID" value="GEO04940.1"/>
    <property type="molecule type" value="Genomic_DNA"/>
</dbReference>
<feature type="transmembrane region" description="Helical" evidence="1">
    <location>
        <begin position="162"/>
        <end position="183"/>
    </location>
</feature>
<proteinExistence type="predicted"/>